<organism evidence="2 3">
    <name type="scientific">Prauserella endophytica</name>
    <dbReference type="NCBI Taxonomy" id="1592324"/>
    <lineage>
        <taxon>Bacteria</taxon>
        <taxon>Bacillati</taxon>
        <taxon>Actinomycetota</taxon>
        <taxon>Actinomycetes</taxon>
        <taxon>Pseudonocardiales</taxon>
        <taxon>Pseudonocardiaceae</taxon>
        <taxon>Prauserella</taxon>
        <taxon>Prauserella coralliicola group</taxon>
    </lineage>
</organism>
<dbReference type="Pfam" id="PF20358">
    <property type="entry name" value="DUF6653"/>
    <property type="match status" value="1"/>
</dbReference>
<gene>
    <name evidence="2" type="ORF">FCN18_06940</name>
</gene>
<evidence type="ECO:0000256" key="1">
    <source>
        <dbReference type="SAM" id="Phobius"/>
    </source>
</evidence>
<keyword evidence="1" id="KW-0812">Transmembrane</keyword>
<keyword evidence="1" id="KW-1133">Transmembrane helix</keyword>
<protein>
    <submittedName>
        <fullName evidence="2">Uncharacterized protein</fullName>
    </submittedName>
</protein>
<feature type="transmembrane region" description="Helical" evidence="1">
    <location>
        <begin position="90"/>
        <end position="108"/>
    </location>
</feature>
<evidence type="ECO:0000313" key="3">
    <source>
        <dbReference type="Proteomes" id="UP000309992"/>
    </source>
</evidence>
<dbReference type="RefSeq" id="WP_137093900.1">
    <property type="nucleotide sequence ID" value="NZ_SWMS01000002.1"/>
</dbReference>
<feature type="transmembrane region" description="Helical" evidence="1">
    <location>
        <begin position="114"/>
        <end position="134"/>
    </location>
</feature>
<dbReference type="EMBL" id="SWMS01000002">
    <property type="protein sequence ID" value="TKG72943.1"/>
    <property type="molecule type" value="Genomic_DNA"/>
</dbReference>
<name>A0ABY2SAL2_9PSEU</name>
<proteinExistence type="predicted"/>
<sequence length="152" mass="16781">MDTTPSTTLARLRRAVFARHANPWSAWTRWATAPLVLVPVWTRNWRHAALVGSWMALNPVVFPPPADERAWATRAILGEELWLVDRPRDVALGVNAGAAIAGTVAVVAARGRRLAPAATATAAQLALLLVYWELMARYLDRQRRTSQPGQRA</sequence>
<accession>A0ABY2SAL2</accession>
<evidence type="ECO:0000313" key="2">
    <source>
        <dbReference type="EMBL" id="TKG72943.1"/>
    </source>
</evidence>
<keyword evidence="1" id="KW-0472">Membrane</keyword>
<keyword evidence="3" id="KW-1185">Reference proteome</keyword>
<reference evidence="2 3" key="1">
    <citation type="journal article" date="2015" name="Antonie Van Leeuwenhoek">
        <title>Prauserella endophytica sp. nov., an endophytic actinobacterium isolated from Tamarix taklamakanensis.</title>
        <authorList>
            <person name="Liu J.M."/>
            <person name="Habden X."/>
            <person name="Guo L."/>
            <person name="Tuo L."/>
            <person name="Jiang Z.K."/>
            <person name="Liu S.W."/>
            <person name="Liu X.F."/>
            <person name="Chen L."/>
            <person name="Li R.F."/>
            <person name="Zhang Y.Q."/>
            <person name="Sun C.H."/>
        </authorList>
    </citation>
    <scope>NUCLEOTIDE SEQUENCE [LARGE SCALE GENOMIC DNA]</scope>
    <source>
        <strain evidence="2 3">CGMCC 4.7182</strain>
    </source>
</reference>
<comment type="caution">
    <text evidence="2">The sequence shown here is derived from an EMBL/GenBank/DDBJ whole genome shotgun (WGS) entry which is preliminary data.</text>
</comment>
<dbReference type="Proteomes" id="UP000309992">
    <property type="component" value="Unassembled WGS sequence"/>
</dbReference>
<dbReference type="InterPro" id="IPR046595">
    <property type="entry name" value="DUF6653"/>
</dbReference>